<reference evidence="1 2" key="1">
    <citation type="submission" date="2017-08" db="EMBL/GenBank/DDBJ databases">
        <title>Multipartite genome sequences of Sinorhizobium species nodulating soybeans.</title>
        <authorList>
            <person name="Tian C.F."/>
        </authorList>
    </citation>
    <scope>NUCLEOTIDE SEQUENCE [LARGE SCALE GENOMIC DNA]</scope>
    <source>
        <strain evidence="1 2">CCBAU 05684</strain>
        <plasmid evidence="2">psj05684a</plasmid>
    </source>
</reference>
<protein>
    <submittedName>
        <fullName evidence="1">Uncharacterized protein</fullName>
    </submittedName>
</protein>
<keyword evidence="1" id="KW-0614">Plasmid</keyword>
<dbReference type="EMBL" id="CP023069">
    <property type="protein sequence ID" value="ASY67313.1"/>
    <property type="molecule type" value="Genomic_DNA"/>
</dbReference>
<dbReference type="KEGG" id="esj:SJ05684_a40000"/>
<accession>A0A249PN05</accession>
<evidence type="ECO:0000313" key="1">
    <source>
        <dbReference type="EMBL" id="ASY67313.1"/>
    </source>
</evidence>
<sequence length="54" mass="6186">MSGRTGLLAKNLICDFLNMINADSDLREEMEKAIHAEDTFTNIRDFRAKVKRDA</sequence>
<organism evidence="1 2">
    <name type="scientific">Sinorhizobium sojae CCBAU 05684</name>
    <dbReference type="NCBI Taxonomy" id="716928"/>
    <lineage>
        <taxon>Bacteria</taxon>
        <taxon>Pseudomonadati</taxon>
        <taxon>Pseudomonadota</taxon>
        <taxon>Alphaproteobacteria</taxon>
        <taxon>Hyphomicrobiales</taxon>
        <taxon>Rhizobiaceae</taxon>
        <taxon>Sinorhizobium/Ensifer group</taxon>
        <taxon>Sinorhizobium</taxon>
    </lineage>
</organism>
<evidence type="ECO:0000313" key="2">
    <source>
        <dbReference type="Proteomes" id="UP000217211"/>
    </source>
</evidence>
<dbReference type="Proteomes" id="UP000217211">
    <property type="component" value="Plasmid pSJ05684a"/>
</dbReference>
<name>A0A249PN05_9HYPH</name>
<proteinExistence type="predicted"/>
<keyword evidence="2" id="KW-1185">Reference proteome</keyword>
<geneLocation type="plasmid" evidence="2">
    <name>psj05684a</name>
</geneLocation>
<gene>
    <name evidence="1" type="ORF">SJ05684_a40000</name>
</gene>
<dbReference type="AlphaFoldDB" id="A0A249PN05"/>